<evidence type="ECO:0000259" key="4">
    <source>
        <dbReference type="Pfam" id="PF08032"/>
    </source>
</evidence>
<dbReference type="GO" id="GO:0003723">
    <property type="term" value="F:RNA binding"/>
    <property type="evidence" value="ECO:0007669"/>
    <property type="project" value="InterPro"/>
</dbReference>
<feature type="domain" description="tRNA/rRNA methyltransferase SpoU type" evidence="3">
    <location>
        <begin position="83"/>
        <end position="220"/>
    </location>
</feature>
<dbReference type="GO" id="GO:0005829">
    <property type="term" value="C:cytosol"/>
    <property type="evidence" value="ECO:0007669"/>
    <property type="project" value="TreeGrafter"/>
</dbReference>
<dbReference type="PANTHER" id="PTHR46429">
    <property type="entry name" value="23S RRNA (GUANOSINE-2'-O-)-METHYLTRANSFERASE RLMB"/>
    <property type="match status" value="1"/>
</dbReference>
<dbReference type="InterPro" id="IPR004441">
    <property type="entry name" value="rRNA_MeTrfase_TrmH"/>
</dbReference>
<dbReference type="Gene3D" id="3.30.1330.30">
    <property type="match status" value="1"/>
</dbReference>
<dbReference type="SUPFAM" id="SSF75217">
    <property type="entry name" value="alpha/beta knot"/>
    <property type="match status" value="1"/>
</dbReference>
<dbReference type="AlphaFoldDB" id="N0BFR9"/>
<dbReference type="eggNOG" id="arCOG01018">
    <property type="taxonomic scope" value="Archaea"/>
</dbReference>
<dbReference type="OrthoDB" id="50169at2157"/>
<name>N0BFR9_9EURY</name>
<dbReference type="Pfam" id="PF08032">
    <property type="entry name" value="SpoU_sub_bind"/>
    <property type="match status" value="1"/>
</dbReference>
<keyword evidence="6" id="KW-1185">Reference proteome</keyword>
<keyword evidence="2" id="KW-0808">Transferase</keyword>
<dbReference type="InterPro" id="IPR013123">
    <property type="entry name" value="SpoU_subst-bd"/>
</dbReference>
<dbReference type="Pfam" id="PF00588">
    <property type="entry name" value="SpoU_methylase"/>
    <property type="match status" value="1"/>
</dbReference>
<dbReference type="PANTHER" id="PTHR46429:SF1">
    <property type="entry name" value="23S RRNA (GUANOSINE-2'-O-)-METHYLTRANSFERASE RLMB"/>
    <property type="match status" value="1"/>
</dbReference>
<dbReference type="Gene3D" id="3.40.1280.10">
    <property type="match status" value="1"/>
</dbReference>
<accession>N0BFR9</accession>
<dbReference type="NCBIfam" id="TIGR00186">
    <property type="entry name" value="rRNA_methyl_3"/>
    <property type="match status" value="1"/>
</dbReference>
<gene>
    <name evidence="5" type="ORF">Asulf_01907</name>
</gene>
<dbReference type="KEGG" id="ast:Asulf_01907"/>
<reference evidence="5 6" key="1">
    <citation type="journal article" date="2013" name="Genome Announc.">
        <title>Complete Genome Sequence of the Thermophilic and Facultatively Chemolithoautotrophic Sulfate Reducer Archaeoglobus sulfaticallidus Strain PM70-1T.</title>
        <authorList>
            <person name="Stokke R."/>
            <person name="Hocking W.P."/>
            <person name="Steinsbu B.O."/>
            <person name="Steen I.H."/>
        </authorList>
    </citation>
    <scope>NUCLEOTIDE SEQUENCE [LARGE SCALE GENOMIC DNA]</scope>
    <source>
        <strain evidence="5">PM70-1</strain>
    </source>
</reference>
<feature type="domain" description="RNA 2-O ribose methyltransferase substrate binding" evidence="4">
    <location>
        <begin position="6"/>
        <end position="47"/>
    </location>
</feature>
<dbReference type="CDD" id="cd18103">
    <property type="entry name" value="SpoU-like_RlmB"/>
    <property type="match status" value="1"/>
</dbReference>
<dbReference type="GO" id="GO:0008173">
    <property type="term" value="F:RNA methyltransferase activity"/>
    <property type="evidence" value="ECO:0007669"/>
    <property type="project" value="InterPro"/>
</dbReference>
<evidence type="ECO:0000259" key="3">
    <source>
        <dbReference type="Pfam" id="PF00588"/>
    </source>
</evidence>
<dbReference type="InterPro" id="IPR029064">
    <property type="entry name" value="Ribosomal_eL30-like_sf"/>
</dbReference>
<dbReference type="GO" id="GO:0006396">
    <property type="term" value="P:RNA processing"/>
    <property type="evidence" value="ECO:0007669"/>
    <property type="project" value="InterPro"/>
</dbReference>
<keyword evidence="1 5" id="KW-0489">Methyltransferase</keyword>
<dbReference type="RefSeq" id="WP_015591469.1">
    <property type="nucleotide sequence ID" value="NC_021169.1"/>
</dbReference>
<evidence type="ECO:0000256" key="1">
    <source>
        <dbReference type="ARBA" id="ARBA00022603"/>
    </source>
</evidence>
<protein>
    <submittedName>
        <fullName evidence="5">rRNA methylase, putative, group 3</fullName>
    </submittedName>
</protein>
<evidence type="ECO:0000313" key="5">
    <source>
        <dbReference type="EMBL" id="AGK61873.1"/>
    </source>
</evidence>
<dbReference type="Proteomes" id="UP000013307">
    <property type="component" value="Chromosome"/>
</dbReference>
<dbReference type="InterPro" id="IPR029026">
    <property type="entry name" value="tRNA_m1G_MTases_N"/>
</dbReference>
<proteinExistence type="predicted"/>
<dbReference type="InterPro" id="IPR001537">
    <property type="entry name" value="SpoU_MeTrfase"/>
</dbReference>
<dbReference type="InterPro" id="IPR029028">
    <property type="entry name" value="Alpha/beta_knot_MTases"/>
</dbReference>
<dbReference type="GO" id="GO:0032259">
    <property type="term" value="P:methylation"/>
    <property type="evidence" value="ECO:0007669"/>
    <property type="project" value="UniProtKB-KW"/>
</dbReference>
<dbReference type="STRING" id="387631.Asulf_01907"/>
<dbReference type="GeneID" id="15393541"/>
<dbReference type="EMBL" id="CP005290">
    <property type="protein sequence ID" value="AGK61873.1"/>
    <property type="molecule type" value="Genomic_DNA"/>
</dbReference>
<sequence>MIISDINSIIEALKADRVNKIYYNPEKASARIKEVISLCKKRGVPVKKSVIKGEHPIKAEVSPVPYASLDHIIERALLKSSPIVILDGVKDPNNLGAVIRTAEFFSCAGVVIRKRRSAGINETVAKVSTGAVFHIPIARENPVNAVKKIKNAGIEVYSAENFGEDISQFDLTPPIAFVIGEEDKGVSKPVLKVCDGVLKIRGFGKVNSLNLSNATSILIYESLRQGGKFG</sequence>
<organism evidence="5 6">
    <name type="scientific">Archaeoglobus sulfaticallidus PM70-1</name>
    <dbReference type="NCBI Taxonomy" id="387631"/>
    <lineage>
        <taxon>Archaea</taxon>
        <taxon>Methanobacteriati</taxon>
        <taxon>Methanobacteriota</taxon>
        <taxon>Archaeoglobi</taxon>
        <taxon>Archaeoglobales</taxon>
        <taxon>Archaeoglobaceae</taxon>
        <taxon>Archaeoglobus</taxon>
    </lineage>
</organism>
<evidence type="ECO:0000256" key="2">
    <source>
        <dbReference type="ARBA" id="ARBA00022679"/>
    </source>
</evidence>
<dbReference type="HOGENOM" id="CLU_021322_0_1_2"/>
<evidence type="ECO:0000313" key="6">
    <source>
        <dbReference type="Proteomes" id="UP000013307"/>
    </source>
</evidence>